<reference evidence="1" key="1">
    <citation type="submission" date="2021-05" db="EMBL/GenBank/DDBJ databases">
        <authorList>
            <person name="Pan Q."/>
            <person name="Jouanno E."/>
            <person name="Zahm M."/>
            <person name="Klopp C."/>
            <person name="Cabau C."/>
            <person name="Louis A."/>
            <person name="Berthelot C."/>
            <person name="Parey E."/>
            <person name="Roest Crollius H."/>
            <person name="Montfort J."/>
            <person name="Robinson-Rechavi M."/>
            <person name="Bouchez O."/>
            <person name="Lampietro C."/>
            <person name="Lopez Roques C."/>
            <person name="Donnadieu C."/>
            <person name="Postlethwait J."/>
            <person name="Bobe J."/>
            <person name="Dillon D."/>
            <person name="Chandos A."/>
            <person name="von Hippel F."/>
            <person name="Guiguen Y."/>
        </authorList>
    </citation>
    <scope>NUCLEOTIDE SEQUENCE</scope>
    <source>
        <strain evidence="1">YG-Jan2019</strain>
    </source>
</reference>
<dbReference type="Proteomes" id="UP001157502">
    <property type="component" value="Chromosome 24"/>
</dbReference>
<keyword evidence="2" id="KW-1185">Reference proteome</keyword>
<evidence type="ECO:0000313" key="2">
    <source>
        <dbReference type="Proteomes" id="UP001157502"/>
    </source>
</evidence>
<protein>
    <submittedName>
        <fullName evidence="1">Uncharacterized protein</fullName>
    </submittedName>
</protein>
<accession>A0ACC2FQ76</accession>
<comment type="caution">
    <text evidence="1">The sequence shown here is derived from an EMBL/GenBank/DDBJ whole genome shotgun (WGS) entry which is preliminary data.</text>
</comment>
<gene>
    <name evidence="1" type="ORF">DPEC_G00273300</name>
</gene>
<proteinExistence type="predicted"/>
<dbReference type="EMBL" id="CM055751">
    <property type="protein sequence ID" value="KAJ7993524.1"/>
    <property type="molecule type" value="Genomic_DNA"/>
</dbReference>
<sequence>MSSSPVQLFGYALALIGAVGSVFATTMVEWKRHSYTENTMTSKETYLGLWASCNVDVTRNTMCENYKSIFRLPAEILTTRVVMIISILLSGFGLLVATLGLKCTHCLEPDVKTKSRVAVSGGILFIMAGILAISVTSWFANTIVQSFEFSESRITSYNRFEFGNAVVVSWGAAFCSLVGGCLLSFRLPGICLEDSVSPTNLQMKTGISHTNYV</sequence>
<evidence type="ECO:0000313" key="1">
    <source>
        <dbReference type="EMBL" id="KAJ7993524.1"/>
    </source>
</evidence>
<name>A0ACC2FQ76_DALPE</name>
<organism evidence="1 2">
    <name type="scientific">Dallia pectoralis</name>
    <name type="common">Alaska blackfish</name>
    <dbReference type="NCBI Taxonomy" id="75939"/>
    <lineage>
        <taxon>Eukaryota</taxon>
        <taxon>Metazoa</taxon>
        <taxon>Chordata</taxon>
        <taxon>Craniata</taxon>
        <taxon>Vertebrata</taxon>
        <taxon>Euteleostomi</taxon>
        <taxon>Actinopterygii</taxon>
        <taxon>Neopterygii</taxon>
        <taxon>Teleostei</taxon>
        <taxon>Protacanthopterygii</taxon>
        <taxon>Esociformes</taxon>
        <taxon>Umbridae</taxon>
        <taxon>Dallia</taxon>
    </lineage>
</organism>